<dbReference type="EMBL" id="FWFR01000001">
    <property type="protein sequence ID" value="SLN31779.1"/>
    <property type="molecule type" value="Genomic_DNA"/>
</dbReference>
<gene>
    <name evidence="1" type="ORF">OCH7691_01154</name>
</gene>
<dbReference type="InParanoid" id="A0A1Y5S3D8"/>
<name>A0A1Y5S3D8_9PROT</name>
<dbReference type="AlphaFoldDB" id="A0A1Y5S3D8"/>
<dbReference type="RefSeq" id="WP_085882408.1">
    <property type="nucleotide sequence ID" value="NZ_FWFR01000001.1"/>
</dbReference>
<keyword evidence="2" id="KW-1185">Reference proteome</keyword>
<evidence type="ECO:0000313" key="2">
    <source>
        <dbReference type="Proteomes" id="UP000193200"/>
    </source>
</evidence>
<organism evidence="1 2">
    <name type="scientific">Oceanibacterium hippocampi</name>
    <dbReference type="NCBI Taxonomy" id="745714"/>
    <lineage>
        <taxon>Bacteria</taxon>
        <taxon>Pseudomonadati</taxon>
        <taxon>Pseudomonadota</taxon>
        <taxon>Alphaproteobacteria</taxon>
        <taxon>Sneathiellales</taxon>
        <taxon>Sneathiellaceae</taxon>
        <taxon>Oceanibacterium</taxon>
    </lineage>
</organism>
<proteinExistence type="predicted"/>
<dbReference type="Proteomes" id="UP000193200">
    <property type="component" value="Unassembled WGS sequence"/>
</dbReference>
<sequence>MALPLDAVAWADALDPHEFKEYVAQWGTVNAANGGATIASATVALSAEAVTAGVVIDDAAHPPASNDDDVTIWLRVEPENRLDAAFDGEGATFGVEITIDDSDGRTLQRTWQLTVRQR</sequence>
<reference evidence="1 2" key="1">
    <citation type="submission" date="2017-03" db="EMBL/GenBank/DDBJ databases">
        <authorList>
            <person name="Afonso C.L."/>
            <person name="Miller P.J."/>
            <person name="Scott M.A."/>
            <person name="Spackman E."/>
            <person name="Goraichik I."/>
            <person name="Dimitrov K.M."/>
            <person name="Suarez D.L."/>
            <person name="Swayne D.E."/>
        </authorList>
    </citation>
    <scope>NUCLEOTIDE SEQUENCE [LARGE SCALE GENOMIC DNA]</scope>
    <source>
        <strain evidence="1 2">CECT 7691</strain>
    </source>
</reference>
<accession>A0A1Y5S3D8</accession>
<evidence type="ECO:0000313" key="1">
    <source>
        <dbReference type="EMBL" id="SLN31779.1"/>
    </source>
</evidence>
<protein>
    <submittedName>
        <fullName evidence="1">Uncharacterized protein</fullName>
    </submittedName>
</protein>